<accession>Z9JWW3</accession>
<reference evidence="1 2" key="1">
    <citation type="submission" date="2014-02" db="EMBL/GenBank/DDBJ databases">
        <title>Genome sequence of Brachybacterium phenoliresistens strain W13A50.</title>
        <authorList>
            <person name="Wang X."/>
        </authorList>
    </citation>
    <scope>NUCLEOTIDE SEQUENCE [LARGE SCALE GENOMIC DNA]</scope>
    <source>
        <strain evidence="1 2">W13A50</strain>
    </source>
</reference>
<dbReference type="STRING" id="396014.BF93_12300"/>
<organism evidence="1 2">
    <name type="scientific">Brachybacterium phenoliresistens</name>
    <dbReference type="NCBI Taxonomy" id="396014"/>
    <lineage>
        <taxon>Bacteria</taxon>
        <taxon>Bacillati</taxon>
        <taxon>Actinomycetota</taxon>
        <taxon>Actinomycetes</taxon>
        <taxon>Micrococcales</taxon>
        <taxon>Dermabacteraceae</taxon>
        <taxon>Brachybacterium</taxon>
    </lineage>
</organism>
<comment type="caution">
    <text evidence="1">The sequence shown here is derived from an EMBL/GenBank/DDBJ whole genome shotgun (WGS) entry which is preliminary data.</text>
</comment>
<dbReference type="Proteomes" id="UP000023067">
    <property type="component" value="Unassembled WGS sequence"/>
</dbReference>
<dbReference type="OrthoDB" id="2513152at2"/>
<dbReference type="eggNOG" id="COG1653">
    <property type="taxonomic scope" value="Bacteria"/>
</dbReference>
<keyword evidence="2" id="KW-1185">Reference proteome</keyword>
<evidence type="ECO:0000313" key="1">
    <source>
        <dbReference type="EMBL" id="EWS82483.1"/>
    </source>
</evidence>
<dbReference type="InterPro" id="IPR050490">
    <property type="entry name" value="Bact_solute-bd_prot1"/>
</dbReference>
<dbReference type="PROSITE" id="PS51257">
    <property type="entry name" value="PROKAR_LIPOPROTEIN"/>
    <property type="match status" value="1"/>
</dbReference>
<dbReference type="PANTHER" id="PTHR43649:SF12">
    <property type="entry name" value="DIACETYLCHITOBIOSE BINDING PROTEIN DASA"/>
    <property type="match status" value="1"/>
</dbReference>
<dbReference type="AlphaFoldDB" id="Z9JWW3"/>
<proteinExistence type="predicted"/>
<sequence length="567" mass="61482">MANDVKTSALRRRTVLRTGLLGSVCAAGLPLLSGCGEISGGEGSVQTLNAELDILPEYVEWPLPTQPDLVGEPPDHPSAYLTYPSPVPKAVPEPHGGSGTYRVYVPNWGPAMAKDDPYYDAMAEAMGGTRIEFVQNDPNAYTEASVQWIKAQEFGDAILLFSWMTGADANFDQTVVNRFANLSEVLAGDISQRWPLLAGRGDAAWAASVWAADPENPAETSGIYGIPWTLNGGPGNGFFYRADLLREAGLEVPTTVEELLEVARAWTDDPAGRWAIGGTDYMSRAWFRLAPGSGWIWDGSAMVHNNERSEFAEWVAFQRQIREEGLVHPSVGTPEFDGKALQRAGQVLLDQDGWARWTDMPAQVAATGENPDFDLDVLGPLTFEGREPMYHGAGGVAGWLFLSNQLEKEQIEEILDVANWCAAPSGTVEAEMITYGIEGEHFERGDDGRPQFTEAGIAAKQDSFAFTAMSGMVQNLLEGPAEMVQRRFDFHASVLPVLVKDQFENARVTAPAGASEAGTVFDEKVNDIISGRAELSSLEDAVAAWKADGGDATRAVYDEVRKTLEGQ</sequence>
<dbReference type="SUPFAM" id="SSF53850">
    <property type="entry name" value="Periplasmic binding protein-like II"/>
    <property type="match status" value="1"/>
</dbReference>
<dbReference type="PANTHER" id="PTHR43649">
    <property type="entry name" value="ARABINOSE-BINDING PROTEIN-RELATED"/>
    <property type="match status" value="1"/>
</dbReference>
<dbReference type="EMBL" id="JDYK01000003">
    <property type="protein sequence ID" value="EWS82483.1"/>
    <property type="molecule type" value="Genomic_DNA"/>
</dbReference>
<gene>
    <name evidence="1" type="ORF">BF93_12300</name>
</gene>
<name>Z9JWW3_9MICO</name>
<dbReference type="RefSeq" id="WP_038370922.1">
    <property type="nucleotide sequence ID" value="NZ_KK069989.1"/>
</dbReference>
<dbReference type="PATRIC" id="fig|396014.3.peg.968"/>
<dbReference type="Gene3D" id="3.40.190.10">
    <property type="entry name" value="Periplasmic binding protein-like II"/>
    <property type="match status" value="2"/>
</dbReference>
<evidence type="ECO:0008006" key="3">
    <source>
        <dbReference type="Google" id="ProtNLM"/>
    </source>
</evidence>
<evidence type="ECO:0000313" key="2">
    <source>
        <dbReference type="Proteomes" id="UP000023067"/>
    </source>
</evidence>
<dbReference type="HOGENOM" id="CLU_035417_0_0_11"/>
<protein>
    <recommendedName>
        <fullName evidence="3">Sugar ABC transporter substrate-binding protein</fullName>
    </recommendedName>
</protein>